<dbReference type="Proteomes" id="UP000245469">
    <property type="component" value="Unassembled WGS sequence"/>
</dbReference>
<dbReference type="OrthoDB" id="186919at2"/>
<evidence type="ECO:0000259" key="4">
    <source>
        <dbReference type="Pfam" id="PF14257"/>
    </source>
</evidence>
<feature type="compositionally biased region" description="Low complexity" evidence="1">
    <location>
        <begin position="54"/>
        <end position="67"/>
    </location>
</feature>
<feature type="compositionally biased region" description="Low complexity" evidence="1">
    <location>
        <begin position="32"/>
        <end position="47"/>
    </location>
</feature>
<protein>
    <submittedName>
        <fullName evidence="5">Uncharacterized protein DUF4349</fullName>
    </submittedName>
</protein>
<dbReference type="RefSeq" id="WP_109772452.1">
    <property type="nucleotide sequence ID" value="NZ_QGDQ01000001.1"/>
</dbReference>
<evidence type="ECO:0000313" key="5">
    <source>
        <dbReference type="EMBL" id="PWJ56267.1"/>
    </source>
</evidence>
<dbReference type="EMBL" id="QGDQ01000001">
    <property type="protein sequence ID" value="PWJ56267.1"/>
    <property type="molecule type" value="Genomic_DNA"/>
</dbReference>
<feature type="region of interest" description="Disordered" evidence="1">
    <location>
        <begin position="32"/>
        <end position="67"/>
    </location>
</feature>
<evidence type="ECO:0000256" key="2">
    <source>
        <dbReference type="SAM" id="Phobius"/>
    </source>
</evidence>
<feature type="chain" id="PRO_5039363452" evidence="3">
    <location>
        <begin position="27"/>
        <end position="328"/>
    </location>
</feature>
<comment type="caution">
    <text evidence="5">The sequence shown here is derived from an EMBL/GenBank/DDBJ whole genome shotgun (WGS) entry which is preliminary data.</text>
</comment>
<keyword evidence="2" id="KW-1133">Transmembrane helix</keyword>
<evidence type="ECO:0000313" key="6">
    <source>
        <dbReference type="Proteomes" id="UP000245469"/>
    </source>
</evidence>
<sequence>MTRLSKRSTPLTGAVALGAAALIALSGCTSSESGSSATSDAGSGRAGNSALSGTAAEPASAPDAATSGMANSAAESFQSSAAGSSGLVADEARQIITTATASIVVADVAGTAGQVAVLVEGAGGRVEQRSVQTPEEGPASATLVLRIPAERLSTTVDGLSRFGTVSDVNVTATDVTAQATDLDARIAALRTSTDRLTQLLAQANSTEAVVAAEGALTQRQAELDSLTQQRALLAGQVQLATLTLSVNGRAAAPEAGPNDFLDGLASGWRSLVSALGTALVVAGVLLPWLVTAGVVVAVVIAVSRLVQRVQARRSEADRQEVAGTEEPS</sequence>
<accession>A0A316B180</accession>
<feature type="domain" description="DUF4349" evidence="4">
    <location>
        <begin position="93"/>
        <end position="299"/>
    </location>
</feature>
<keyword evidence="6" id="KW-1185">Reference proteome</keyword>
<reference evidence="5 6" key="1">
    <citation type="submission" date="2018-03" db="EMBL/GenBank/DDBJ databases">
        <title>Genomic Encyclopedia of Archaeal and Bacterial Type Strains, Phase II (KMG-II): from individual species to whole genera.</title>
        <authorList>
            <person name="Goeker M."/>
        </authorList>
    </citation>
    <scope>NUCLEOTIDE SEQUENCE [LARGE SCALE GENOMIC DNA]</scope>
    <source>
        <strain evidence="5 6">DSM 44889</strain>
    </source>
</reference>
<evidence type="ECO:0000256" key="1">
    <source>
        <dbReference type="SAM" id="MobiDB-lite"/>
    </source>
</evidence>
<keyword evidence="2" id="KW-0472">Membrane</keyword>
<keyword evidence="2" id="KW-0812">Transmembrane</keyword>
<evidence type="ECO:0000256" key="3">
    <source>
        <dbReference type="SAM" id="SignalP"/>
    </source>
</evidence>
<feature type="signal peptide" evidence="3">
    <location>
        <begin position="1"/>
        <end position="26"/>
    </location>
</feature>
<dbReference type="Pfam" id="PF14257">
    <property type="entry name" value="DUF4349"/>
    <property type="match status" value="1"/>
</dbReference>
<organism evidence="5 6">
    <name type="scientific">Quadrisphaera granulorum</name>
    <dbReference type="NCBI Taxonomy" id="317664"/>
    <lineage>
        <taxon>Bacteria</taxon>
        <taxon>Bacillati</taxon>
        <taxon>Actinomycetota</taxon>
        <taxon>Actinomycetes</taxon>
        <taxon>Kineosporiales</taxon>
        <taxon>Kineosporiaceae</taxon>
        <taxon>Quadrisphaera</taxon>
    </lineage>
</organism>
<feature type="transmembrane region" description="Helical" evidence="2">
    <location>
        <begin position="279"/>
        <end position="303"/>
    </location>
</feature>
<proteinExistence type="predicted"/>
<dbReference type="PROSITE" id="PS51257">
    <property type="entry name" value="PROKAR_LIPOPROTEIN"/>
    <property type="match status" value="1"/>
</dbReference>
<name>A0A316B180_9ACTN</name>
<dbReference type="AlphaFoldDB" id="A0A316B180"/>
<keyword evidence="3" id="KW-0732">Signal</keyword>
<dbReference type="InterPro" id="IPR025645">
    <property type="entry name" value="DUF4349"/>
</dbReference>
<gene>
    <name evidence="5" type="ORF">BXY45_101243</name>
</gene>